<protein>
    <submittedName>
        <fullName evidence="2">Uncharacterized protein</fullName>
    </submittedName>
</protein>
<dbReference type="OrthoDB" id="2400485at2759"/>
<dbReference type="Proteomes" id="UP000054270">
    <property type="component" value="Unassembled WGS sequence"/>
</dbReference>
<dbReference type="STRING" id="945553.A0A0D2Q6S3"/>
<accession>A0A0D2Q6S3</accession>
<dbReference type="OMA" id="QWYGLQT"/>
<evidence type="ECO:0000313" key="3">
    <source>
        <dbReference type="Proteomes" id="UP000054270"/>
    </source>
</evidence>
<organism evidence="2 3">
    <name type="scientific">Hypholoma sublateritium (strain FD-334 SS-4)</name>
    <dbReference type="NCBI Taxonomy" id="945553"/>
    <lineage>
        <taxon>Eukaryota</taxon>
        <taxon>Fungi</taxon>
        <taxon>Dikarya</taxon>
        <taxon>Basidiomycota</taxon>
        <taxon>Agaricomycotina</taxon>
        <taxon>Agaricomycetes</taxon>
        <taxon>Agaricomycetidae</taxon>
        <taxon>Agaricales</taxon>
        <taxon>Agaricineae</taxon>
        <taxon>Strophariaceae</taxon>
        <taxon>Hypholoma</taxon>
    </lineage>
</organism>
<feature type="region of interest" description="Disordered" evidence="1">
    <location>
        <begin position="1"/>
        <end position="40"/>
    </location>
</feature>
<evidence type="ECO:0000313" key="2">
    <source>
        <dbReference type="EMBL" id="KJA27445.1"/>
    </source>
</evidence>
<reference evidence="3" key="1">
    <citation type="submission" date="2014-04" db="EMBL/GenBank/DDBJ databases">
        <title>Evolutionary Origins and Diversification of the Mycorrhizal Mutualists.</title>
        <authorList>
            <consortium name="DOE Joint Genome Institute"/>
            <consortium name="Mycorrhizal Genomics Consortium"/>
            <person name="Kohler A."/>
            <person name="Kuo A."/>
            <person name="Nagy L.G."/>
            <person name="Floudas D."/>
            <person name="Copeland A."/>
            <person name="Barry K.W."/>
            <person name="Cichocki N."/>
            <person name="Veneault-Fourrey C."/>
            <person name="LaButti K."/>
            <person name="Lindquist E.A."/>
            <person name="Lipzen A."/>
            <person name="Lundell T."/>
            <person name="Morin E."/>
            <person name="Murat C."/>
            <person name="Riley R."/>
            <person name="Ohm R."/>
            <person name="Sun H."/>
            <person name="Tunlid A."/>
            <person name="Henrissat B."/>
            <person name="Grigoriev I.V."/>
            <person name="Hibbett D.S."/>
            <person name="Martin F."/>
        </authorList>
    </citation>
    <scope>NUCLEOTIDE SEQUENCE [LARGE SCALE GENOMIC DNA]</scope>
    <source>
        <strain evidence="3">FD-334 SS-4</strain>
    </source>
</reference>
<gene>
    <name evidence="2" type="ORF">HYPSUDRAFT_935092</name>
</gene>
<dbReference type="AlphaFoldDB" id="A0A0D2Q6S3"/>
<dbReference type="EMBL" id="KN817524">
    <property type="protein sequence ID" value="KJA27445.1"/>
    <property type="molecule type" value="Genomic_DNA"/>
</dbReference>
<proteinExistence type="predicted"/>
<name>A0A0D2Q6S3_HYPSF</name>
<dbReference type="PANTHER" id="PTHR34213:SF2">
    <property type="entry name" value="NUCLEAR TRANSPORT FACTOR 2 (NTF2) FAMILY PROTEIN"/>
    <property type="match status" value="1"/>
</dbReference>
<keyword evidence="3" id="KW-1185">Reference proteome</keyword>
<evidence type="ECO:0000256" key="1">
    <source>
        <dbReference type="SAM" id="MobiDB-lite"/>
    </source>
</evidence>
<dbReference type="PANTHER" id="PTHR34213">
    <property type="entry name" value="NUCLEAR TRANSPORT FACTOR 2 (NTF2) FAMILY PROTEIN"/>
    <property type="match status" value="1"/>
</dbReference>
<sequence length="240" mass="27387">MSMAASYRHHRSLSRDSTGTSKPPRSPSPPSQTFHPSILPRSVPTPALVESVAGGAHYAGVRVDPDTVLKHRRSTSARHHTQLAHRHEQVLTDLTELFCCRPTLEILERSWHKDAVFEDPLSKCKGFDQYAAQWFALAKITTGSEQISKRVMSSTDDPNQFIYYQKQEYKLRFFKKPRVIESIITVDLDENEKVIRLVDQWGGNNLPAWFGASFLRTMNAKITPWLIHVPKRTPSRSHSQ</sequence>